<name>A0A6J8CHA1_MYTCO</name>
<dbReference type="SUPFAM" id="SSF63825">
    <property type="entry name" value="YWTD domain"/>
    <property type="match status" value="1"/>
</dbReference>
<dbReference type="EMBL" id="CACVKT020005510">
    <property type="protein sequence ID" value="CAC5395465.1"/>
    <property type="molecule type" value="Genomic_DNA"/>
</dbReference>
<organism evidence="1 2">
    <name type="scientific">Mytilus coruscus</name>
    <name type="common">Sea mussel</name>
    <dbReference type="NCBI Taxonomy" id="42192"/>
    <lineage>
        <taxon>Eukaryota</taxon>
        <taxon>Metazoa</taxon>
        <taxon>Spiralia</taxon>
        <taxon>Lophotrochozoa</taxon>
        <taxon>Mollusca</taxon>
        <taxon>Bivalvia</taxon>
        <taxon>Autobranchia</taxon>
        <taxon>Pteriomorphia</taxon>
        <taxon>Mytilida</taxon>
        <taxon>Mytiloidea</taxon>
        <taxon>Mytilidae</taxon>
        <taxon>Mytilinae</taxon>
        <taxon>Mytilus</taxon>
    </lineage>
</organism>
<dbReference type="AlphaFoldDB" id="A0A6J8CHA1"/>
<gene>
    <name evidence="1" type="ORF">MCOR_30135</name>
</gene>
<evidence type="ECO:0000313" key="2">
    <source>
        <dbReference type="Proteomes" id="UP000507470"/>
    </source>
</evidence>
<sequence length="389" mass="44933">MKKLDDLERRILLELDTKYGDCKSEESKFLTRFKKSVQDLSSLREQTSQLKSFASDLQLFLGTRQINAAVFKEVKSVKKSIRSVQNYKINFKLNPSVMALMNEIDQFGKISFKTTKTNLPFKEAKVDQAQIEIRMPDTNNINNVRLQLQNRFEVTKGKLYKWLSRCTILPNGNLLIANYYGKKELIEYSEDGKHIRDIPCSRPPFDLTVMDTGRIAVTYGNCKYIEIFNIKNNIVERKVKFEIDCYGISYQDSKLFIIIGGIVITDRKVLKTLNIDCGSYLKATKDRIYFTNKTSVNCISMAGETIWEHTEKSSVNLRGITADDHQNVYVTDIESNTLIAVQHDGRCSRNFLSKTDGFYKPCALHYNKDKKVLLLCNYEKWAVLYNLVE</sequence>
<protein>
    <submittedName>
        <fullName evidence="1">Uncharacterized protein</fullName>
    </submittedName>
</protein>
<keyword evidence="2" id="KW-1185">Reference proteome</keyword>
<dbReference type="OrthoDB" id="6140830at2759"/>
<evidence type="ECO:0000313" key="1">
    <source>
        <dbReference type="EMBL" id="CAC5395465.1"/>
    </source>
</evidence>
<accession>A0A6J8CHA1</accession>
<reference evidence="1 2" key="1">
    <citation type="submission" date="2020-06" db="EMBL/GenBank/DDBJ databases">
        <authorList>
            <person name="Li R."/>
            <person name="Bekaert M."/>
        </authorList>
    </citation>
    <scope>NUCLEOTIDE SEQUENCE [LARGE SCALE GENOMIC DNA]</scope>
    <source>
        <strain evidence="2">wild</strain>
    </source>
</reference>
<dbReference type="InterPro" id="IPR011042">
    <property type="entry name" value="6-blade_b-propeller_TolB-like"/>
</dbReference>
<proteinExistence type="predicted"/>
<dbReference type="Proteomes" id="UP000507470">
    <property type="component" value="Unassembled WGS sequence"/>
</dbReference>
<dbReference type="Gene3D" id="2.120.10.30">
    <property type="entry name" value="TolB, C-terminal domain"/>
    <property type="match status" value="1"/>
</dbReference>